<evidence type="ECO:0000313" key="3">
    <source>
        <dbReference type="Proteomes" id="UP001316384"/>
    </source>
</evidence>
<dbReference type="Proteomes" id="UP001316384">
    <property type="component" value="Chromosome"/>
</dbReference>
<dbReference type="InterPro" id="IPR011990">
    <property type="entry name" value="TPR-like_helical_dom_sf"/>
</dbReference>
<dbReference type="Pfam" id="PF13374">
    <property type="entry name" value="TPR_10"/>
    <property type="match status" value="1"/>
</dbReference>
<dbReference type="RefSeq" id="WP_227575194.1">
    <property type="nucleotide sequence ID" value="NZ_CP101987.1"/>
</dbReference>
<dbReference type="PANTHER" id="PTHR19959:SF119">
    <property type="entry name" value="FUNGAL LIPASE-LIKE DOMAIN-CONTAINING PROTEIN"/>
    <property type="match status" value="1"/>
</dbReference>
<dbReference type="PANTHER" id="PTHR19959">
    <property type="entry name" value="KINESIN LIGHT CHAIN"/>
    <property type="match status" value="1"/>
</dbReference>
<reference evidence="2 3" key="1">
    <citation type="submission" date="2022-07" db="EMBL/GenBank/DDBJ databases">
        <title>Novel species in genus cellulomonas.</title>
        <authorList>
            <person name="Ye L."/>
        </authorList>
    </citation>
    <scope>NUCLEOTIDE SEQUENCE [LARGE SCALE GENOMIC DNA]</scope>
    <source>
        <strain evidence="3">zg-B89</strain>
    </source>
</reference>
<proteinExistence type="predicted"/>
<dbReference type="SUPFAM" id="SSF52540">
    <property type="entry name" value="P-loop containing nucleoside triphosphate hydrolases"/>
    <property type="match status" value="1"/>
</dbReference>
<name>A0ABY5KLY1_9CELL</name>
<evidence type="ECO:0000313" key="2">
    <source>
        <dbReference type="EMBL" id="UUI71522.1"/>
    </source>
</evidence>
<evidence type="ECO:0000256" key="1">
    <source>
        <dbReference type="SAM" id="MobiDB-lite"/>
    </source>
</evidence>
<protein>
    <submittedName>
        <fullName evidence="2">Tetratricopeptide repeat protein</fullName>
    </submittedName>
</protein>
<gene>
    <name evidence="2" type="ORF">NP048_17280</name>
</gene>
<sequence>MTVKPELKVDGDLLAALTSRAEQRPERAELYRVLHGPPADQPVPADPLVVVAAYVNELAKRYGLSEHRDLSTSQFDDVAPPSRAMALLRACVPEIEQDADALRGRLYEVVVRLSDEPAARAFLNRSAPVSEVGFRKIAQVYWNLEQNEQRPKLPIRSGQEITVGGRRTSAAIASSDGNRDLAAELLTERTRTRLTGLGEGTADATSGQAFRTKGARLAVLVAEELLRDAPSPLPSASMALMIVVDARGRRQVKVSSIDAAAPGAPGPASDVRRPTPAEPWRPHGRIVVGPVATVGAAYVRRAVDDEIERLWASDGDRRVWLRGGPGHGKSFVARRVMQDALAWEGDDAEVLLVWVDSAGPDAVRDAFSAVLDRVPGLGAVPVDGPDALDARARTVLEALVVSDWRWLVVLDDADATGLIDAGLLPPGTNPLGRVLLTTRARDARVPSHGHVVGVDVFTQSESEAVLRSQVDPGSGGAAALAHASTTDTAALAAAVGHHPLALSVAAATITANAMEVHDWITEFDAAATMDTAADEPDPGGYRHLVGATWRIALDRASAGLRPGVVERAATVAALQAPEGHPSWIWSCPAVLTWVLGEPSEVVPHRMPEAVKRLVGHGVLEMRGPSWKKGALAIHPLAARAVLEVADPTDIADAAAVLTNQWLLRLATGDQAVRAGLRRNLEPLVSRAVPGSAAHRTAQVLLSVAREAVRSYTSQRDVKAVIASYLRRGGATGEAIMAWQLASLADTAEHAGLAAEAHSAYEEAAALYERVLARPSADDEKRAIELQRAGEVLARLGRDVEARQRLSEALTVYARVPDFGSSLDDLVTLVELQTALGDHAARADLLRRIAERVPRMVEGHPRDDIAAVLPVAERMQRLGLDDQLAPLLGDLTAEVTAEGHTDLSVVELRALVRLQAAAGRWADAVETLPHVIERAGVCVEDLVVLAGLLAHLGRSEDAEQVLSHALQARARPDEDGADEDDGAQARRAVATDAVVSGSLQAAGLGAIGAQRFGDAVGIYTELVDFLRLQPRELRGREAAVASALIQRAGAQLRDRRIDDALHSATEAADVYRMLSELSPDDIGVRRQLALALATVSTACLGLGRRDDARDAQTRAVQVTRELPEPEHSDEQLRHDLAAHLQDMGQLSRALDRHDDAAYLFSRLVAIRMAELEAEPGSVEVLRGLAQAQTSLGDVMRDQERFDEAERWLVDALGAWHDLVGRDPGDAGTRRSLAQALTSLAHVQAALGRTDQATATQRRTVDLWREATLKDPGDRDAQLGLADALLLLGSLHHMAGRPEDAVECHRGAVNVADMVADLTAGTQDPPLTSFRARVLSQLASSLRALGRTDEADAAERRAEKLTRADGPD</sequence>
<feature type="region of interest" description="Disordered" evidence="1">
    <location>
        <begin position="1344"/>
        <end position="1366"/>
    </location>
</feature>
<feature type="compositionally biased region" description="Low complexity" evidence="1">
    <location>
        <begin position="259"/>
        <end position="268"/>
    </location>
</feature>
<accession>A0ABY5KLY1</accession>
<dbReference type="Gene3D" id="3.40.50.300">
    <property type="entry name" value="P-loop containing nucleotide triphosphate hydrolases"/>
    <property type="match status" value="1"/>
</dbReference>
<dbReference type="InterPro" id="IPR019734">
    <property type="entry name" value="TPR_rpt"/>
</dbReference>
<dbReference type="InterPro" id="IPR027417">
    <property type="entry name" value="P-loop_NTPase"/>
</dbReference>
<organism evidence="2 3">
    <name type="scientific">Cellulomonas xiejunii</name>
    <dbReference type="NCBI Taxonomy" id="2968083"/>
    <lineage>
        <taxon>Bacteria</taxon>
        <taxon>Bacillati</taxon>
        <taxon>Actinomycetota</taxon>
        <taxon>Actinomycetes</taxon>
        <taxon>Micrococcales</taxon>
        <taxon>Cellulomonadaceae</taxon>
        <taxon>Cellulomonas</taxon>
    </lineage>
</organism>
<feature type="region of interest" description="Disordered" evidence="1">
    <location>
        <begin position="258"/>
        <end position="283"/>
    </location>
</feature>
<dbReference type="SUPFAM" id="SSF48452">
    <property type="entry name" value="TPR-like"/>
    <property type="match status" value="3"/>
</dbReference>
<dbReference type="Gene3D" id="1.25.40.10">
    <property type="entry name" value="Tetratricopeptide repeat domain"/>
    <property type="match status" value="3"/>
</dbReference>
<dbReference type="EMBL" id="CP101987">
    <property type="protein sequence ID" value="UUI71522.1"/>
    <property type="molecule type" value="Genomic_DNA"/>
</dbReference>
<dbReference type="SMART" id="SM00028">
    <property type="entry name" value="TPR"/>
    <property type="match status" value="8"/>
</dbReference>
<keyword evidence="3" id="KW-1185">Reference proteome</keyword>